<keyword evidence="4 6" id="KW-0472">Membrane</keyword>
<dbReference type="AlphaFoldDB" id="A0AAD7JSR2"/>
<evidence type="ECO:0000256" key="4">
    <source>
        <dbReference type="ARBA" id="ARBA00023136"/>
    </source>
</evidence>
<feature type="domain" description="Peptidase S54 rhomboid" evidence="7">
    <location>
        <begin position="45"/>
        <end position="182"/>
    </location>
</feature>
<protein>
    <recommendedName>
        <fullName evidence="7">Peptidase S54 rhomboid domain-containing protein</fullName>
    </recommendedName>
</protein>
<feature type="compositionally biased region" description="Low complexity" evidence="5">
    <location>
        <begin position="242"/>
        <end position="256"/>
    </location>
</feature>
<keyword evidence="3 6" id="KW-1133">Transmembrane helix</keyword>
<dbReference type="Pfam" id="PF01694">
    <property type="entry name" value="Rhomboid"/>
    <property type="match status" value="1"/>
</dbReference>
<evidence type="ECO:0000313" key="8">
    <source>
        <dbReference type="EMBL" id="KAJ7771042.1"/>
    </source>
</evidence>
<reference evidence="8" key="1">
    <citation type="submission" date="2023-03" db="EMBL/GenBank/DDBJ databases">
        <title>Massive genome expansion in bonnet fungi (Mycena s.s.) driven by repeated elements and novel gene families across ecological guilds.</title>
        <authorList>
            <consortium name="Lawrence Berkeley National Laboratory"/>
            <person name="Harder C.B."/>
            <person name="Miyauchi S."/>
            <person name="Viragh M."/>
            <person name="Kuo A."/>
            <person name="Thoen E."/>
            <person name="Andreopoulos B."/>
            <person name="Lu D."/>
            <person name="Skrede I."/>
            <person name="Drula E."/>
            <person name="Henrissat B."/>
            <person name="Morin E."/>
            <person name="Kohler A."/>
            <person name="Barry K."/>
            <person name="LaButti K."/>
            <person name="Morin E."/>
            <person name="Salamov A."/>
            <person name="Lipzen A."/>
            <person name="Mereny Z."/>
            <person name="Hegedus B."/>
            <person name="Baldrian P."/>
            <person name="Stursova M."/>
            <person name="Weitz H."/>
            <person name="Taylor A."/>
            <person name="Grigoriev I.V."/>
            <person name="Nagy L.G."/>
            <person name="Martin F."/>
            <person name="Kauserud H."/>
        </authorList>
    </citation>
    <scope>NUCLEOTIDE SEQUENCE</scope>
    <source>
        <strain evidence="8">CBHHK188m</strain>
    </source>
</reference>
<evidence type="ECO:0000256" key="6">
    <source>
        <dbReference type="SAM" id="Phobius"/>
    </source>
</evidence>
<comment type="caution">
    <text evidence="8">The sequence shown here is derived from an EMBL/GenBank/DDBJ whole genome shotgun (WGS) entry which is preliminary data.</text>
</comment>
<accession>A0AAD7JSR2</accession>
<feature type="region of interest" description="Disordered" evidence="5">
    <location>
        <begin position="217"/>
        <end position="273"/>
    </location>
</feature>
<dbReference type="SUPFAM" id="SSF144091">
    <property type="entry name" value="Rhomboid-like"/>
    <property type="match status" value="1"/>
</dbReference>
<feature type="transmembrane region" description="Helical" evidence="6">
    <location>
        <begin position="152"/>
        <end position="182"/>
    </location>
</feature>
<name>A0AAD7JSR2_9AGAR</name>
<evidence type="ECO:0000256" key="3">
    <source>
        <dbReference type="ARBA" id="ARBA00022989"/>
    </source>
</evidence>
<dbReference type="EMBL" id="JARJLG010000022">
    <property type="protein sequence ID" value="KAJ7771042.1"/>
    <property type="molecule type" value="Genomic_DNA"/>
</dbReference>
<keyword evidence="9" id="KW-1185">Reference proteome</keyword>
<sequence length="319" mass="35438">MSFEHAPVSKGLMVGIGLTSILVSVFDVKHYFHLQLVPHISRHYQYWRLGVHHFAFSNSSDLFIAEIILYNIAVQIERQFGTLKFASFAVITTLLATLLEFISLIFFHRTGLNYIPSGPSALIFSILYQYSRIVPSAYTFRIFGLPLTNKSFTYVFALQLAVSYLPGSAAAALLGVLAGQIYRSDLANLKGYRIPPWLAALASRYLLPLLGSLRPARRSNRALPDPPSEAASRQNENEEVITTARPAPSPSTAAPRARVDASQRQPDQRPGGVVREWVDGLTGRSQPGIRIPTDAEITQLTTMFPDLQRDVLVGTLQRR</sequence>
<comment type="subcellular location">
    <subcellularLocation>
        <location evidence="1">Membrane</location>
        <topology evidence="1">Multi-pass membrane protein</topology>
    </subcellularLocation>
</comment>
<dbReference type="InterPro" id="IPR022764">
    <property type="entry name" value="Peptidase_S54_rhomboid_dom"/>
</dbReference>
<evidence type="ECO:0000259" key="7">
    <source>
        <dbReference type="Pfam" id="PF01694"/>
    </source>
</evidence>
<dbReference type="PANTHER" id="PTHR43066:SF21">
    <property type="entry name" value="UBIQUITIN-ASSOCIATED DOMAIN-CONTAINING PROTEIN 2"/>
    <property type="match status" value="1"/>
</dbReference>
<feature type="transmembrane region" description="Helical" evidence="6">
    <location>
        <begin position="12"/>
        <end position="32"/>
    </location>
</feature>
<dbReference type="InterPro" id="IPR035952">
    <property type="entry name" value="Rhomboid-like_sf"/>
</dbReference>
<evidence type="ECO:0000256" key="5">
    <source>
        <dbReference type="SAM" id="MobiDB-lite"/>
    </source>
</evidence>
<evidence type="ECO:0000256" key="2">
    <source>
        <dbReference type="ARBA" id="ARBA00022692"/>
    </source>
</evidence>
<feature type="transmembrane region" description="Helical" evidence="6">
    <location>
        <begin position="52"/>
        <end position="73"/>
    </location>
</feature>
<feature type="transmembrane region" description="Helical" evidence="6">
    <location>
        <begin position="85"/>
        <end position="108"/>
    </location>
</feature>
<dbReference type="Gene3D" id="1.20.1540.10">
    <property type="entry name" value="Rhomboid-like"/>
    <property type="match status" value="1"/>
</dbReference>
<evidence type="ECO:0000313" key="9">
    <source>
        <dbReference type="Proteomes" id="UP001215280"/>
    </source>
</evidence>
<organism evidence="8 9">
    <name type="scientific">Mycena maculata</name>
    <dbReference type="NCBI Taxonomy" id="230809"/>
    <lineage>
        <taxon>Eukaryota</taxon>
        <taxon>Fungi</taxon>
        <taxon>Dikarya</taxon>
        <taxon>Basidiomycota</taxon>
        <taxon>Agaricomycotina</taxon>
        <taxon>Agaricomycetes</taxon>
        <taxon>Agaricomycetidae</taxon>
        <taxon>Agaricales</taxon>
        <taxon>Marasmiineae</taxon>
        <taxon>Mycenaceae</taxon>
        <taxon>Mycena</taxon>
    </lineage>
</organism>
<dbReference type="GO" id="GO:0004252">
    <property type="term" value="F:serine-type endopeptidase activity"/>
    <property type="evidence" value="ECO:0007669"/>
    <property type="project" value="InterPro"/>
</dbReference>
<proteinExistence type="predicted"/>
<evidence type="ECO:0000256" key="1">
    <source>
        <dbReference type="ARBA" id="ARBA00004141"/>
    </source>
</evidence>
<dbReference type="GO" id="GO:0016020">
    <property type="term" value="C:membrane"/>
    <property type="evidence" value="ECO:0007669"/>
    <property type="project" value="UniProtKB-SubCell"/>
</dbReference>
<gene>
    <name evidence="8" type="ORF">DFH07DRAFT_239395</name>
</gene>
<dbReference type="Proteomes" id="UP001215280">
    <property type="component" value="Unassembled WGS sequence"/>
</dbReference>
<dbReference type="PANTHER" id="PTHR43066">
    <property type="entry name" value="RHOMBOID-RELATED PROTEIN"/>
    <property type="match status" value="1"/>
</dbReference>
<keyword evidence="2 6" id="KW-0812">Transmembrane</keyword>